<dbReference type="InterPro" id="IPR045038">
    <property type="entry name" value="AIG2-like"/>
</dbReference>
<dbReference type="PANTHER" id="PTHR31544:SF2">
    <property type="entry name" value="AIG2-LIKE PROTEIN D"/>
    <property type="match status" value="1"/>
</dbReference>
<gene>
    <name evidence="5" type="ORF">DFH08DRAFT_838271</name>
</gene>
<dbReference type="InterPro" id="IPR009288">
    <property type="entry name" value="AIG2-like_dom"/>
</dbReference>
<dbReference type="InterPro" id="IPR013024">
    <property type="entry name" value="GGCT-like"/>
</dbReference>
<evidence type="ECO:0000256" key="3">
    <source>
        <dbReference type="ARBA" id="ARBA00030602"/>
    </source>
</evidence>
<dbReference type="AlphaFoldDB" id="A0AAD7F1X4"/>
<organism evidence="5 6">
    <name type="scientific">Mycena albidolilacea</name>
    <dbReference type="NCBI Taxonomy" id="1033008"/>
    <lineage>
        <taxon>Eukaryota</taxon>
        <taxon>Fungi</taxon>
        <taxon>Dikarya</taxon>
        <taxon>Basidiomycota</taxon>
        <taxon>Agaricomycotina</taxon>
        <taxon>Agaricomycetes</taxon>
        <taxon>Agaricomycetidae</taxon>
        <taxon>Agaricales</taxon>
        <taxon>Marasmiineae</taxon>
        <taxon>Mycenaceae</taxon>
        <taxon>Mycena</taxon>
    </lineage>
</organism>
<dbReference type="Gene3D" id="3.10.490.10">
    <property type="entry name" value="Gamma-glutamyl cyclotransferase-like"/>
    <property type="match status" value="1"/>
</dbReference>
<proteinExistence type="inferred from homology"/>
<dbReference type="Pfam" id="PF06094">
    <property type="entry name" value="GGACT"/>
    <property type="match status" value="1"/>
</dbReference>
<evidence type="ECO:0000313" key="5">
    <source>
        <dbReference type="EMBL" id="KAJ7364073.1"/>
    </source>
</evidence>
<reference evidence="5" key="1">
    <citation type="submission" date="2023-03" db="EMBL/GenBank/DDBJ databases">
        <title>Massive genome expansion in bonnet fungi (Mycena s.s.) driven by repeated elements and novel gene families across ecological guilds.</title>
        <authorList>
            <consortium name="Lawrence Berkeley National Laboratory"/>
            <person name="Harder C.B."/>
            <person name="Miyauchi S."/>
            <person name="Viragh M."/>
            <person name="Kuo A."/>
            <person name="Thoen E."/>
            <person name="Andreopoulos B."/>
            <person name="Lu D."/>
            <person name="Skrede I."/>
            <person name="Drula E."/>
            <person name="Henrissat B."/>
            <person name="Morin E."/>
            <person name="Kohler A."/>
            <person name="Barry K."/>
            <person name="LaButti K."/>
            <person name="Morin E."/>
            <person name="Salamov A."/>
            <person name="Lipzen A."/>
            <person name="Mereny Z."/>
            <person name="Hegedus B."/>
            <person name="Baldrian P."/>
            <person name="Stursova M."/>
            <person name="Weitz H."/>
            <person name="Taylor A."/>
            <person name="Grigoriev I.V."/>
            <person name="Nagy L.G."/>
            <person name="Martin F."/>
            <person name="Kauserud H."/>
        </authorList>
    </citation>
    <scope>NUCLEOTIDE SEQUENCE</scope>
    <source>
        <strain evidence="5">CBHHK002</strain>
    </source>
</reference>
<keyword evidence="2" id="KW-0808">Transferase</keyword>
<name>A0AAD7F1X4_9AGAR</name>
<dbReference type="Proteomes" id="UP001218218">
    <property type="component" value="Unassembled WGS sequence"/>
</dbReference>
<dbReference type="EMBL" id="JARIHO010000003">
    <property type="protein sequence ID" value="KAJ7364073.1"/>
    <property type="molecule type" value="Genomic_DNA"/>
</dbReference>
<dbReference type="CDD" id="cd06661">
    <property type="entry name" value="GGCT_like"/>
    <property type="match status" value="1"/>
</dbReference>
<accession>A0AAD7F1X4</accession>
<evidence type="ECO:0000256" key="1">
    <source>
        <dbReference type="ARBA" id="ARBA00008861"/>
    </source>
</evidence>
<evidence type="ECO:0000256" key="2">
    <source>
        <dbReference type="ARBA" id="ARBA00022679"/>
    </source>
</evidence>
<keyword evidence="6" id="KW-1185">Reference proteome</keyword>
<dbReference type="PANTHER" id="PTHR31544">
    <property type="entry name" value="AIG2-LIKE PROTEIN D"/>
    <property type="match status" value="1"/>
</dbReference>
<protein>
    <recommendedName>
        <fullName evidence="3">Putative gamma-glutamylcyclotransferase</fullName>
    </recommendedName>
</protein>
<comment type="caution">
    <text evidence="5">The sequence shown here is derived from an EMBL/GenBank/DDBJ whole genome shotgun (WGS) entry which is preliminary data.</text>
</comment>
<sequence>MPPVSAFFYGTLMHPKILRRVIGNDGSHLQICQAVLLKFTRHKVKFADYPGILPYSQSQVFFDHELDREACSVRGTMVTGLTKSDLELLDVFEGSEYIRDKVTVHPLENLVSLSDYIMPTAIPSPLPSESDLSEAVVVETYVYDKIAGLMDEIWNFDDFVTKNAWKWYGSGARDNPDYTEVDRRQAGNSR</sequence>
<dbReference type="GO" id="GO:0016740">
    <property type="term" value="F:transferase activity"/>
    <property type="evidence" value="ECO:0007669"/>
    <property type="project" value="UniProtKB-KW"/>
</dbReference>
<dbReference type="SUPFAM" id="SSF110857">
    <property type="entry name" value="Gamma-glutamyl cyclotransferase-like"/>
    <property type="match status" value="1"/>
</dbReference>
<comment type="similarity">
    <text evidence="1">Belongs to the gamma-glutamylcyclotransferase family.</text>
</comment>
<dbReference type="InterPro" id="IPR036568">
    <property type="entry name" value="GGCT-like_sf"/>
</dbReference>
<feature type="domain" description="Gamma-glutamylcyclotransferase AIG2-like" evidence="4">
    <location>
        <begin position="7"/>
        <end position="117"/>
    </location>
</feature>
<evidence type="ECO:0000313" key="6">
    <source>
        <dbReference type="Proteomes" id="UP001218218"/>
    </source>
</evidence>
<evidence type="ECO:0000259" key="4">
    <source>
        <dbReference type="Pfam" id="PF06094"/>
    </source>
</evidence>